<keyword evidence="7" id="KW-0547">Nucleotide-binding</keyword>
<evidence type="ECO:0000259" key="14">
    <source>
        <dbReference type="Pfam" id="PF02896"/>
    </source>
</evidence>
<dbReference type="InterPro" id="IPR036637">
    <property type="entry name" value="Phosphohistidine_dom_sf"/>
</dbReference>
<keyword evidence="5 15" id="KW-0808">Transferase</keyword>
<name>A0ABS7R1E9_9ACTN</name>
<dbReference type="InterPro" id="IPR008279">
    <property type="entry name" value="PEP-util_enz_mobile_dom"/>
</dbReference>
<dbReference type="Gene3D" id="3.30.1490.20">
    <property type="entry name" value="ATP-grasp fold, A domain"/>
    <property type="match status" value="1"/>
</dbReference>
<evidence type="ECO:0000256" key="10">
    <source>
        <dbReference type="ARBA" id="ARBA00022842"/>
    </source>
</evidence>
<evidence type="ECO:0000256" key="9">
    <source>
        <dbReference type="ARBA" id="ARBA00022840"/>
    </source>
</evidence>
<dbReference type="InterPro" id="IPR010121">
    <property type="entry name" value="Pyruvate_phosphate_dikinase"/>
</dbReference>
<evidence type="ECO:0000259" key="13">
    <source>
        <dbReference type="Pfam" id="PF01326"/>
    </source>
</evidence>
<dbReference type="InterPro" id="IPR002192">
    <property type="entry name" value="PPDK_AMP/ATP-bd"/>
</dbReference>
<evidence type="ECO:0000256" key="2">
    <source>
        <dbReference type="ARBA" id="ARBA00007837"/>
    </source>
</evidence>
<dbReference type="EMBL" id="JAINVZ010000019">
    <property type="protein sequence ID" value="MBY8887864.1"/>
    <property type="molecule type" value="Genomic_DNA"/>
</dbReference>
<dbReference type="InterPro" id="IPR018274">
    <property type="entry name" value="PEP_util_AS"/>
</dbReference>
<comment type="similarity">
    <text evidence="2 11">Belongs to the PEP-utilizing enzyme family.</text>
</comment>
<evidence type="ECO:0000313" key="15">
    <source>
        <dbReference type="EMBL" id="MBY8887864.1"/>
    </source>
</evidence>
<dbReference type="Pfam" id="PF00391">
    <property type="entry name" value="PEP-utilizers"/>
    <property type="match status" value="1"/>
</dbReference>
<dbReference type="PANTHER" id="PTHR22931:SF9">
    <property type="entry name" value="PYRUVATE, PHOSPHATE DIKINASE 1, CHLOROPLASTIC"/>
    <property type="match status" value="1"/>
</dbReference>
<evidence type="ECO:0000256" key="7">
    <source>
        <dbReference type="ARBA" id="ARBA00022741"/>
    </source>
</evidence>
<dbReference type="RefSeq" id="WP_222980608.1">
    <property type="nucleotide sequence ID" value="NZ_JAINVZ010000019.1"/>
</dbReference>
<dbReference type="InterPro" id="IPR013815">
    <property type="entry name" value="ATP_grasp_subdomain_1"/>
</dbReference>
<protein>
    <recommendedName>
        <fullName evidence="4 11">Pyruvate, phosphate dikinase</fullName>
        <ecNumber evidence="3 11">2.7.9.1</ecNumber>
    </recommendedName>
</protein>
<dbReference type="Gene3D" id="1.20.80.30">
    <property type="match status" value="1"/>
</dbReference>
<proteinExistence type="inferred from homology"/>
<comment type="caution">
    <text evidence="15">The sequence shown here is derived from an EMBL/GenBank/DDBJ whole genome shotgun (WGS) entry which is preliminary data.</text>
</comment>
<dbReference type="Gene3D" id="3.50.30.10">
    <property type="entry name" value="Phosphohistidine domain"/>
    <property type="match status" value="1"/>
</dbReference>
<dbReference type="Gene3D" id="3.30.470.20">
    <property type="entry name" value="ATP-grasp fold, B domain"/>
    <property type="match status" value="1"/>
</dbReference>
<gene>
    <name evidence="15" type="primary">ppdK</name>
    <name evidence="15" type="ORF">K7472_23910</name>
</gene>
<evidence type="ECO:0000256" key="4">
    <source>
        <dbReference type="ARBA" id="ARBA00020138"/>
    </source>
</evidence>
<keyword evidence="10" id="KW-0460">Magnesium</keyword>
<sequence length="904" mass="97991">MSETQTPQKFVYDFTEGNKDLKDLLGGKGANLAEMTNLGLPVPPGFTITTEACKVYLESGSEPSALRDEVSAHLDALETKMGKKLGQADDPLLVSVRSGAKFSMPGMMDTVLNIGLSDASVAGLAAQAGDERFAWDSYRRLIQMFGKTVLGVDGDLFEEALENAKQAKGVRTDVDLDAADLRTLVDEFKAVVAKEAGRDFPQDPREQMDLAVRAVFDSWNGERAKLYRRQERIPGDLGTAVNICSMVFGNLGPDSGTGVAFTRDPASGQQGVYGDYLQNAQGEDVVAGIRNTVPLADLAGIDQPSYDELMRIMETLENHYKDLCDIEFTIERGKLWMLQTRVGKRTAAAAFRIATQLVDQGLIDEAEALQRVNGAQLAQLMFPRFDVSAKAELLGRGIAASPGAAVGKAVFDSYTAVKWSRSGEKVILIRRETNPDDLNGMIAAEGILTSRGGKTSHAAVVARGMGKTCVCGAEDLEVDTKRRCLTAPGGVVIEEGDVISVDGSTGKVYVGEVPVVPSPVVEYFEGRMHAGADDADELVKAVHRVMAYADRVRRLRVRANADNAEDAARARRFGAQGIGLCRTEHMFLGERREMVERLILADTDAVRDEALKALLPLQQRDFVDLFESMDGLPVTVRLLDPPLHEFLPDITDLSVRVALAESRKEPHENDLRLLQAVHRLHEQNPMLGLRGVRLGLVIPGLFTMQVRAIAEAAAERLAAGGDPRAEIMIPLVGTVQELELVREEADKVITDVEAEHGVELKLAIGTMIELPRAALTAGQIAEAAQFFSFGTNDLTQTVWGFSRDDVEASFFTAYLEKGIFGVSPFETIDRDGVGSLVALAAKAGRATRPDLKLGVCGEHGGDPESVHFFHEVGLDYVSCSPFRIPVARLEAGRAASRSEGSDHR</sequence>
<accession>A0ABS7R1E9</accession>
<dbReference type="PROSITE" id="PS00370">
    <property type="entry name" value="PEP_ENZYMES_PHOS_SITE"/>
    <property type="match status" value="1"/>
</dbReference>
<comment type="cofactor">
    <cofactor evidence="1 11">
        <name>Mg(2+)</name>
        <dbReference type="ChEBI" id="CHEBI:18420"/>
    </cofactor>
</comment>
<dbReference type="PANTHER" id="PTHR22931">
    <property type="entry name" value="PHOSPHOENOLPYRUVATE DIKINASE-RELATED"/>
    <property type="match status" value="1"/>
</dbReference>
<dbReference type="InterPro" id="IPR040442">
    <property type="entry name" value="Pyrv_kinase-like_dom_sf"/>
</dbReference>
<dbReference type="Pfam" id="PF01326">
    <property type="entry name" value="PPDK_N"/>
    <property type="match status" value="2"/>
</dbReference>
<dbReference type="Gene3D" id="3.20.20.60">
    <property type="entry name" value="Phosphoenolpyruvate-binding domains"/>
    <property type="match status" value="1"/>
</dbReference>
<feature type="domain" description="Pyruvate phosphate dikinase AMP/ATP-binding" evidence="13">
    <location>
        <begin position="66"/>
        <end position="291"/>
    </location>
</feature>
<evidence type="ECO:0000259" key="12">
    <source>
        <dbReference type="Pfam" id="PF00391"/>
    </source>
</evidence>
<evidence type="ECO:0000256" key="11">
    <source>
        <dbReference type="PIRNR" id="PIRNR000853"/>
    </source>
</evidence>
<keyword evidence="15" id="KW-0670">Pyruvate</keyword>
<dbReference type="Gene3D" id="1.10.189.10">
    <property type="entry name" value="Pyruvate Phosphate Dikinase, domain 2"/>
    <property type="match status" value="1"/>
</dbReference>
<keyword evidence="6" id="KW-0479">Metal-binding</keyword>
<keyword evidence="8" id="KW-0418">Kinase</keyword>
<evidence type="ECO:0000256" key="5">
    <source>
        <dbReference type="ARBA" id="ARBA00022679"/>
    </source>
</evidence>
<dbReference type="NCBIfam" id="NF004531">
    <property type="entry name" value="PRK05878.1"/>
    <property type="match status" value="1"/>
</dbReference>
<feature type="domain" description="Pyruvate phosphate dikinase AMP/ATP-binding" evidence="13">
    <location>
        <begin position="305"/>
        <end position="351"/>
    </location>
</feature>
<organism evidence="15 16">
    <name type="scientific">Streptantibioticus parmotrematis</name>
    <dbReference type="NCBI Taxonomy" id="2873249"/>
    <lineage>
        <taxon>Bacteria</taxon>
        <taxon>Bacillati</taxon>
        <taxon>Actinomycetota</taxon>
        <taxon>Actinomycetes</taxon>
        <taxon>Kitasatosporales</taxon>
        <taxon>Streptomycetaceae</taxon>
        <taxon>Streptantibioticus</taxon>
    </lineage>
</organism>
<keyword evidence="9" id="KW-0067">ATP-binding</keyword>
<comment type="catalytic activity">
    <reaction evidence="11">
        <text>pyruvate + phosphate + ATP = phosphoenolpyruvate + AMP + diphosphate + H(+)</text>
        <dbReference type="Rhea" id="RHEA:10756"/>
        <dbReference type="ChEBI" id="CHEBI:15361"/>
        <dbReference type="ChEBI" id="CHEBI:15378"/>
        <dbReference type="ChEBI" id="CHEBI:30616"/>
        <dbReference type="ChEBI" id="CHEBI:33019"/>
        <dbReference type="ChEBI" id="CHEBI:43474"/>
        <dbReference type="ChEBI" id="CHEBI:58702"/>
        <dbReference type="ChEBI" id="CHEBI:456215"/>
        <dbReference type="EC" id="2.7.9.1"/>
    </reaction>
</comment>
<feature type="domain" description="PEP-utilising enzyme C-terminal" evidence="14">
    <location>
        <begin position="540"/>
        <end position="892"/>
    </location>
</feature>
<dbReference type="NCBIfam" id="TIGR01828">
    <property type="entry name" value="pyru_phos_dikin"/>
    <property type="match status" value="1"/>
</dbReference>
<dbReference type="EC" id="2.7.9.1" evidence="3 11"/>
<evidence type="ECO:0000256" key="6">
    <source>
        <dbReference type="ARBA" id="ARBA00022723"/>
    </source>
</evidence>
<keyword evidence="16" id="KW-1185">Reference proteome</keyword>
<evidence type="ECO:0000256" key="1">
    <source>
        <dbReference type="ARBA" id="ARBA00001946"/>
    </source>
</evidence>
<dbReference type="SUPFAM" id="SSF51621">
    <property type="entry name" value="Phosphoenolpyruvate/pyruvate domain"/>
    <property type="match status" value="1"/>
</dbReference>
<dbReference type="SUPFAM" id="SSF52009">
    <property type="entry name" value="Phosphohistidine domain"/>
    <property type="match status" value="1"/>
</dbReference>
<dbReference type="SUPFAM" id="SSF56059">
    <property type="entry name" value="Glutathione synthetase ATP-binding domain-like"/>
    <property type="match status" value="1"/>
</dbReference>
<dbReference type="Proteomes" id="UP001198565">
    <property type="component" value="Unassembled WGS sequence"/>
</dbReference>
<feature type="domain" description="PEP-utilising enzyme mobile" evidence="12">
    <location>
        <begin position="424"/>
        <end position="506"/>
    </location>
</feature>
<evidence type="ECO:0000256" key="8">
    <source>
        <dbReference type="ARBA" id="ARBA00022777"/>
    </source>
</evidence>
<evidence type="ECO:0000256" key="3">
    <source>
        <dbReference type="ARBA" id="ARBA00011994"/>
    </source>
</evidence>
<dbReference type="Pfam" id="PF02896">
    <property type="entry name" value="PEP-utilizers_C"/>
    <property type="match status" value="1"/>
</dbReference>
<evidence type="ECO:0000313" key="16">
    <source>
        <dbReference type="Proteomes" id="UP001198565"/>
    </source>
</evidence>
<dbReference type="PIRSF" id="PIRSF000853">
    <property type="entry name" value="PPDK"/>
    <property type="match status" value="1"/>
</dbReference>
<dbReference type="InterPro" id="IPR000121">
    <property type="entry name" value="PEP_util_C"/>
</dbReference>
<reference evidence="15 16" key="1">
    <citation type="submission" date="2021-08" db="EMBL/GenBank/DDBJ databases">
        <title>Streptomyces sp. PTM05 isolated from lichen.</title>
        <authorList>
            <person name="Somphong A."/>
            <person name="Phongsopitanun W."/>
            <person name="Tanasupawat S."/>
        </authorList>
    </citation>
    <scope>NUCLEOTIDE SEQUENCE [LARGE SCALE GENOMIC DNA]</scope>
    <source>
        <strain evidence="15 16">Ptm05</strain>
    </source>
</reference>
<dbReference type="GO" id="GO:0050242">
    <property type="term" value="F:pyruvate, phosphate dikinase activity"/>
    <property type="evidence" value="ECO:0007669"/>
    <property type="project" value="UniProtKB-EC"/>
</dbReference>
<dbReference type="InterPro" id="IPR015813">
    <property type="entry name" value="Pyrv/PenolPyrv_kinase-like_dom"/>
</dbReference>